<keyword evidence="1" id="KW-1133">Transmembrane helix</keyword>
<keyword evidence="1" id="KW-0472">Membrane</keyword>
<evidence type="ECO:0000313" key="3">
    <source>
        <dbReference type="Proteomes" id="UP000276133"/>
    </source>
</evidence>
<feature type="transmembrane region" description="Helical" evidence="1">
    <location>
        <begin position="76"/>
        <end position="98"/>
    </location>
</feature>
<gene>
    <name evidence="2" type="ORF">BpHYR1_004104</name>
</gene>
<name>A0A3M7P2D2_BRAPC</name>
<keyword evidence="3" id="KW-1185">Reference proteome</keyword>
<proteinExistence type="predicted"/>
<dbReference type="AlphaFoldDB" id="A0A3M7P2D2"/>
<organism evidence="2 3">
    <name type="scientific">Brachionus plicatilis</name>
    <name type="common">Marine rotifer</name>
    <name type="synonym">Brachionus muelleri</name>
    <dbReference type="NCBI Taxonomy" id="10195"/>
    <lineage>
        <taxon>Eukaryota</taxon>
        <taxon>Metazoa</taxon>
        <taxon>Spiralia</taxon>
        <taxon>Gnathifera</taxon>
        <taxon>Rotifera</taxon>
        <taxon>Eurotatoria</taxon>
        <taxon>Monogononta</taxon>
        <taxon>Pseudotrocha</taxon>
        <taxon>Ploima</taxon>
        <taxon>Brachionidae</taxon>
        <taxon>Brachionus</taxon>
    </lineage>
</organism>
<evidence type="ECO:0000313" key="2">
    <source>
        <dbReference type="EMBL" id="RMZ93236.1"/>
    </source>
</evidence>
<dbReference type="Proteomes" id="UP000276133">
    <property type="component" value="Unassembled WGS sequence"/>
</dbReference>
<evidence type="ECO:0000256" key="1">
    <source>
        <dbReference type="SAM" id="Phobius"/>
    </source>
</evidence>
<keyword evidence="1" id="KW-0812">Transmembrane</keyword>
<accession>A0A3M7P2D2</accession>
<feature type="non-terminal residue" evidence="2">
    <location>
        <position position="185"/>
    </location>
</feature>
<comment type="caution">
    <text evidence="2">The sequence shown here is derived from an EMBL/GenBank/DDBJ whole genome shotgun (WGS) entry which is preliminary data.</text>
</comment>
<feature type="non-terminal residue" evidence="2">
    <location>
        <position position="1"/>
    </location>
</feature>
<reference evidence="2 3" key="1">
    <citation type="journal article" date="2018" name="Sci. Rep.">
        <title>Genomic signatures of local adaptation to the degree of environmental predictability in rotifers.</title>
        <authorList>
            <person name="Franch-Gras L."/>
            <person name="Hahn C."/>
            <person name="Garcia-Roger E.M."/>
            <person name="Carmona M.J."/>
            <person name="Serra M."/>
            <person name="Gomez A."/>
        </authorList>
    </citation>
    <scope>NUCLEOTIDE SEQUENCE [LARGE SCALE GENOMIC DNA]</scope>
    <source>
        <strain evidence="2">HYR1</strain>
    </source>
</reference>
<sequence>AYQDNCTLSQLPHKYTNIAKDLRSICSSGSSCLIRQSDLINIKDDHTRMDCLAILVIWNCLRIFKDAPTSDFKFTYIFYMITLICSSLCILAGSLLILRKYIITRRRNNQRRSHRSSNQQSSVSQNFFNSIWTTSPFDPPAYENAYNSSLPITHSLPPSYDETNIKKEFSSQVNQNFVPDEPDFG</sequence>
<dbReference type="EMBL" id="REGN01013975">
    <property type="protein sequence ID" value="RMZ93236.1"/>
    <property type="molecule type" value="Genomic_DNA"/>
</dbReference>
<protein>
    <submittedName>
        <fullName evidence="2">Uncharacterized protein</fullName>
    </submittedName>
</protein>